<organism evidence="3 4">
    <name type="scientific">Elliptochloris bilobata</name>
    <dbReference type="NCBI Taxonomy" id="381761"/>
    <lineage>
        <taxon>Eukaryota</taxon>
        <taxon>Viridiplantae</taxon>
        <taxon>Chlorophyta</taxon>
        <taxon>core chlorophytes</taxon>
        <taxon>Trebouxiophyceae</taxon>
        <taxon>Trebouxiophyceae incertae sedis</taxon>
        <taxon>Elliptochloris clade</taxon>
        <taxon>Elliptochloris</taxon>
    </lineage>
</organism>
<feature type="transmembrane region" description="Helical" evidence="2">
    <location>
        <begin position="284"/>
        <end position="306"/>
    </location>
</feature>
<evidence type="ECO:0000256" key="1">
    <source>
        <dbReference type="SAM" id="MobiDB-lite"/>
    </source>
</evidence>
<feature type="transmembrane region" description="Helical" evidence="2">
    <location>
        <begin position="86"/>
        <end position="107"/>
    </location>
</feature>
<feature type="transmembrane region" description="Helical" evidence="2">
    <location>
        <begin position="156"/>
        <end position="174"/>
    </location>
</feature>
<protein>
    <submittedName>
        <fullName evidence="3">Uncharacterized protein</fullName>
    </submittedName>
</protein>
<gene>
    <name evidence="3" type="ORF">WJX81_000721</name>
</gene>
<dbReference type="AlphaFoldDB" id="A0AAW1S477"/>
<comment type="caution">
    <text evidence="3">The sequence shown here is derived from an EMBL/GenBank/DDBJ whole genome shotgun (WGS) entry which is preliminary data.</text>
</comment>
<reference evidence="3 4" key="1">
    <citation type="journal article" date="2024" name="Nat. Commun.">
        <title>Phylogenomics reveals the evolutionary origins of lichenization in chlorophyte algae.</title>
        <authorList>
            <person name="Puginier C."/>
            <person name="Libourel C."/>
            <person name="Otte J."/>
            <person name="Skaloud P."/>
            <person name="Haon M."/>
            <person name="Grisel S."/>
            <person name="Petersen M."/>
            <person name="Berrin J.G."/>
            <person name="Delaux P.M."/>
            <person name="Dal Grande F."/>
            <person name="Keller J."/>
        </authorList>
    </citation>
    <scope>NUCLEOTIDE SEQUENCE [LARGE SCALE GENOMIC DNA]</scope>
    <source>
        <strain evidence="3 4">SAG 245.80</strain>
    </source>
</reference>
<accession>A0AAW1S477</accession>
<evidence type="ECO:0000313" key="4">
    <source>
        <dbReference type="Proteomes" id="UP001445335"/>
    </source>
</evidence>
<keyword evidence="2" id="KW-1133">Transmembrane helix</keyword>
<sequence length="475" mass="49298">MLHVKRRGYQLQRFVIVTVGAFIVQDAYLIAYIVERGINTGIAGNVFYGYVLFTNLADGAFIGLLLLISAGYCITRNDLGPYKTKVLVIPGVYFAASLIADLIITAVNGSRTLDEGSELPSDVIDKFSAWGWLVLNVCEARPGVHMTGLLARSKSIAKLIALLLAIVYIIDTVAKERDLLEAPQEGIVGAAPADGGEAGAGSPGRPAAATGAGAAASKSNGAGPSGGGTAAGEQGHTVDLPQEVLLDNVVLSDVYAEVSGNDTDGPKTVEERLLHASKLRLLRYYIWAVSGYAVAYAAAILVPLFVLGEPGQEDLAVLVVSLLLDVVKWAFLAALCFIFRLRPDNPYLLLDEGGTTGLSSDADLTTELGVLAPEDTAEAEEFQRRRDGGGGGGAARGAGGLRGSPDPQRRRPDPAGPSAGGGIDHKFSLGDEEEGGTPPAPLPRGPARNLAPPPPSTVALPPPPPGGSTPAKARD</sequence>
<feature type="transmembrane region" description="Helical" evidence="2">
    <location>
        <begin position="318"/>
        <end position="339"/>
    </location>
</feature>
<proteinExistence type="predicted"/>
<keyword evidence="4" id="KW-1185">Reference proteome</keyword>
<dbReference type="EMBL" id="JALJOU010000013">
    <property type="protein sequence ID" value="KAK9840549.1"/>
    <property type="molecule type" value="Genomic_DNA"/>
</dbReference>
<feature type="region of interest" description="Disordered" evidence="1">
    <location>
        <begin position="372"/>
        <end position="475"/>
    </location>
</feature>
<name>A0AAW1S477_9CHLO</name>
<dbReference type="Proteomes" id="UP001445335">
    <property type="component" value="Unassembled WGS sequence"/>
</dbReference>
<feature type="transmembrane region" description="Helical" evidence="2">
    <location>
        <begin position="46"/>
        <end position="74"/>
    </location>
</feature>
<keyword evidence="2" id="KW-0472">Membrane</keyword>
<evidence type="ECO:0000313" key="3">
    <source>
        <dbReference type="EMBL" id="KAK9840549.1"/>
    </source>
</evidence>
<keyword evidence="2" id="KW-0812">Transmembrane</keyword>
<feature type="compositionally biased region" description="Pro residues" evidence="1">
    <location>
        <begin position="451"/>
        <end position="467"/>
    </location>
</feature>
<feature type="transmembrane region" description="Helical" evidence="2">
    <location>
        <begin position="14"/>
        <end position="34"/>
    </location>
</feature>
<feature type="compositionally biased region" description="Low complexity" evidence="1">
    <location>
        <begin position="203"/>
        <end position="222"/>
    </location>
</feature>
<feature type="region of interest" description="Disordered" evidence="1">
    <location>
        <begin position="191"/>
        <end position="234"/>
    </location>
</feature>
<feature type="compositionally biased region" description="Gly residues" evidence="1">
    <location>
        <begin position="389"/>
        <end position="402"/>
    </location>
</feature>
<evidence type="ECO:0000256" key="2">
    <source>
        <dbReference type="SAM" id="Phobius"/>
    </source>
</evidence>